<evidence type="ECO:0000313" key="1">
    <source>
        <dbReference type="EMBL" id="KAG8179675.1"/>
    </source>
</evidence>
<dbReference type="AlphaFoldDB" id="A0AAV6U7T8"/>
<dbReference type="Proteomes" id="UP000827092">
    <property type="component" value="Unassembled WGS sequence"/>
</dbReference>
<dbReference type="EMBL" id="JAFNEN010000609">
    <property type="protein sequence ID" value="KAG8179675.1"/>
    <property type="molecule type" value="Genomic_DNA"/>
</dbReference>
<accession>A0AAV6U7T8</accession>
<comment type="caution">
    <text evidence="1">The sequence shown here is derived from an EMBL/GenBank/DDBJ whole genome shotgun (WGS) entry which is preliminary data.</text>
</comment>
<proteinExistence type="predicted"/>
<sequence length="185" mass="21495">MVKSLKPKPKTPPVILCAGWDTTVSALTLGEKNSLYNIAGYIVYSLDKNCKVCSNCLSSLASKTRIDEEYTKLVELREFKPDHLFYVKERVFEVFMELELLFRSYESSLPKLIECRHFLIDKFQENRLVQDLHLPQCHEIKKKMLSRFASFRLKIFDSKLRKQCKKSSCNMGSKSVAMRDLAKNV</sequence>
<keyword evidence="2" id="KW-1185">Reference proteome</keyword>
<protein>
    <submittedName>
        <fullName evidence="1">Uncharacterized protein</fullName>
    </submittedName>
</protein>
<evidence type="ECO:0000313" key="2">
    <source>
        <dbReference type="Proteomes" id="UP000827092"/>
    </source>
</evidence>
<gene>
    <name evidence="1" type="ORF">JTE90_017814</name>
</gene>
<name>A0AAV6U7T8_9ARAC</name>
<organism evidence="1 2">
    <name type="scientific">Oedothorax gibbosus</name>
    <dbReference type="NCBI Taxonomy" id="931172"/>
    <lineage>
        <taxon>Eukaryota</taxon>
        <taxon>Metazoa</taxon>
        <taxon>Ecdysozoa</taxon>
        <taxon>Arthropoda</taxon>
        <taxon>Chelicerata</taxon>
        <taxon>Arachnida</taxon>
        <taxon>Araneae</taxon>
        <taxon>Araneomorphae</taxon>
        <taxon>Entelegynae</taxon>
        <taxon>Araneoidea</taxon>
        <taxon>Linyphiidae</taxon>
        <taxon>Erigoninae</taxon>
        <taxon>Oedothorax</taxon>
    </lineage>
</organism>
<reference evidence="1 2" key="1">
    <citation type="journal article" date="2022" name="Nat. Ecol. Evol.">
        <title>A masculinizing supergene underlies an exaggerated male reproductive morph in a spider.</title>
        <authorList>
            <person name="Hendrickx F."/>
            <person name="De Corte Z."/>
            <person name="Sonet G."/>
            <person name="Van Belleghem S.M."/>
            <person name="Kostlbacher S."/>
            <person name="Vangestel C."/>
        </authorList>
    </citation>
    <scope>NUCLEOTIDE SEQUENCE [LARGE SCALE GENOMIC DNA]</scope>
    <source>
        <strain evidence="1">W744_W776</strain>
    </source>
</reference>